<dbReference type="EMBL" id="LHPF02000008">
    <property type="protein sequence ID" value="PSC73080.1"/>
    <property type="molecule type" value="Genomic_DNA"/>
</dbReference>
<dbReference type="SMART" id="SM00498">
    <property type="entry name" value="FH2"/>
    <property type="match status" value="1"/>
</dbReference>
<protein>
    <recommendedName>
        <fullName evidence="1">Formin-like protein</fullName>
    </recommendedName>
</protein>
<dbReference type="EMBL" id="LHPF02000008">
    <property type="protein sequence ID" value="PSC73081.1"/>
    <property type="molecule type" value="Genomic_DNA"/>
</dbReference>
<evidence type="ECO:0000256" key="1">
    <source>
        <dbReference type="RuleBase" id="RU361260"/>
    </source>
</evidence>
<dbReference type="PANTHER" id="PTHR45725:SF1">
    <property type="entry name" value="DISHEVELLED ASSOCIATED ACTIVATOR OF MORPHOGENESIS, ISOFORM D"/>
    <property type="match status" value="1"/>
</dbReference>
<dbReference type="InterPro" id="IPR042201">
    <property type="entry name" value="FH2_Formin_sf"/>
</dbReference>
<dbReference type="AlphaFoldDB" id="A0A2P6VG63"/>
<keyword evidence="5" id="KW-1185">Reference proteome</keyword>
<dbReference type="PANTHER" id="PTHR45725">
    <property type="entry name" value="FORMIN HOMOLOGY 2 FAMILY MEMBER"/>
    <property type="match status" value="1"/>
</dbReference>
<dbReference type="Pfam" id="PF02181">
    <property type="entry name" value="FH2"/>
    <property type="match status" value="1"/>
</dbReference>
<evidence type="ECO:0000259" key="3">
    <source>
        <dbReference type="PROSITE" id="PS51444"/>
    </source>
</evidence>
<dbReference type="OrthoDB" id="513486at2759"/>
<dbReference type="InterPro" id="IPR015425">
    <property type="entry name" value="FH2_Formin"/>
</dbReference>
<dbReference type="InterPro" id="IPR051425">
    <property type="entry name" value="Formin_Homology"/>
</dbReference>
<dbReference type="Proteomes" id="UP000239649">
    <property type="component" value="Unassembled WGS sequence"/>
</dbReference>
<reference evidence="4" key="2">
    <citation type="submission" date="2018-02" db="EMBL/GenBank/DDBJ databases">
        <authorList>
            <person name="Cohen D.B."/>
            <person name="Kent A.D."/>
        </authorList>
    </citation>
    <scope>NUCLEOTIDE SEQUENCE</scope>
    <source>
        <strain evidence="4">SAG 241.80</strain>
    </source>
</reference>
<evidence type="ECO:0000313" key="5">
    <source>
        <dbReference type="Proteomes" id="UP000239649"/>
    </source>
</evidence>
<evidence type="ECO:0000256" key="2">
    <source>
        <dbReference type="SAM" id="MobiDB-lite"/>
    </source>
</evidence>
<gene>
    <name evidence="4" type="ORF">C2E20_3723</name>
</gene>
<reference evidence="4 5" key="1">
    <citation type="journal article" date="2018" name="Plant J.">
        <title>Genome sequences of Chlorella sorokiniana UTEX 1602 and Micractinium conductrix SAG 241.80: implications to maltose excretion by a green alga.</title>
        <authorList>
            <person name="Arriola M.B."/>
            <person name="Velmurugan N."/>
            <person name="Zhang Y."/>
            <person name="Plunkett M.H."/>
            <person name="Hondzo H."/>
            <person name="Barney B.M."/>
        </authorList>
    </citation>
    <scope>NUCLEOTIDE SEQUENCE [LARGE SCALE GENOMIC DNA]</scope>
    <source>
        <strain evidence="4 5">SAG 241.80</strain>
    </source>
</reference>
<sequence>MQLPPAADGKEGAEGGGSTSSTSGAASGVLPTPQRGGAASESAASADSGGGGDISPGRVSACRSGSLALGRRAPLIRFFTSGRKAVNLEILLRQLGSPADVVQAVDELDTRRLKVEVLRELQANMPDAAELEALHAYLDAGGDVRQLGRAEQLFAALRHTARLQQKLQVLQFKGGLPERAAEVAGPLSRIVTALDELRGSSQLALLLHTALRLGNALNAGRKAPQRGIRLGSLRKLADTRSMDGSTTLLHYLVALMAESSPGALLLGKPGSECSAVPDAAHWTFAELESQLAALSSGIDLVRREAAAAGSGGITRQLGALAGQAGAVQQRATALLAAARRKAADTLRYLGEEAPPEPGFSAAEPRRMLSDVRDFFALTHRAHADGGRMAVVLATLAAQRAEEEAAAEAARDEGYGRGQIIVPAQRLSTVAGCVEAAISGSPRKCYLCQRAFSPVWNSDGSVKRCVRTVNFAACRRASGDPNAARCDGTTPSWVVACKAGYVMNSSYKCVRGNVAQQSRTPGCAAANPDGTCTRCAAADRVLVPANAIYVNVGMPDGRCLAWSQVHAEARSVLRKYAYMPPGCIEVDTLFRCSQCRAGLSLTGAQCVPYSRGNKCRPTVRLRQYCARCNAAGDRCVACTGARSLVDGVCSLHCKLLFGIGCLQCSPTACTRIDPAYANGR</sequence>
<feature type="region of interest" description="Disordered" evidence="2">
    <location>
        <begin position="1"/>
        <end position="57"/>
    </location>
</feature>
<name>A0A2P6VG63_9CHLO</name>
<comment type="caution">
    <text evidence="4">The sequence shown here is derived from an EMBL/GenBank/DDBJ whole genome shotgun (WGS) entry which is preliminary data.</text>
</comment>
<proteinExistence type="inferred from homology"/>
<dbReference type="PROSITE" id="PS51444">
    <property type="entry name" value="FH2"/>
    <property type="match status" value="1"/>
</dbReference>
<accession>A0A2P6VG63</accession>
<feature type="compositionally biased region" description="Low complexity" evidence="2">
    <location>
        <begin position="36"/>
        <end position="47"/>
    </location>
</feature>
<evidence type="ECO:0000313" key="4">
    <source>
        <dbReference type="EMBL" id="PSC73080.1"/>
    </source>
</evidence>
<feature type="compositionally biased region" description="Low complexity" evidence="2">
    <location>
        <begin position="19"/>
        <end position="28"/>
    </location>
</feature>
<comment type="similarity">
    <text evidence="1">Belongs to the formin-like family.</text>
</comment>
<feature type="domain" description="FH2" evidence="3">
    <location>
        <begin position="1"/>
        <end position="404"/>
    </location>
</feature>
<dbReference type="Gene3D" id="1.20.58.2220">
    <property type="entry name" value="Formin, FH2 domain"/>
    <property type="match status" value="1"/>
</dbReference>
<organism evidence="4 5">
    <name type="scientific">Micractinium conductrix</name>
    <dbReference type="NCBI Taxonomy" id="554055"/>
    <lineage>
        <taxon>Eukaryota</taxon>
        <taxon>Viridiplantae</taxon>
        <taxon>Chlorophyta</taxon>
        <taxon>core chlorophytes</taxon>
        <taxon>Trebouxiophyceae</taxon>
        <taxon>Chlorellales</taxon>
        <taxon>Chlorellaceae</taxon>
        <taxon>Chlorella clade</taxon>
        <taxon>Micractinium</taxon>
    </lineage>
</organism>
<dbReference type="SUPFAM" id="SSF101447">
    <property type="entry name" value="Formin homology 2 domain (FH2 domain)"/>
    <property type="match status" value="1"/>
</dbReference>